<protein>
    <submittedName>
        <fullName evidence="2">Uncharacterized protein</fullName>
    </submittedName>
</protein>
<reference evidence="2 3" key="1">
    <citation type="submission" date="2024-05" db="EMBL/GenBank/DDBJ databases">
        <title>Haplotype-resolved chromosome-level genome assembly of Huyou (Citrus changshanensis).</title>
        <authorList>
            <person name="Miao C."/>
            <person name="Chen W."/>
            <person name="Wu Y."/>
            <person name="Wang L."/>
            <person name="Zhao S."/>
            <person name="Grierson D."/>
            <person name="Xu C."/>
            <person name="Chen K."/>
        </authorList>
    </citation>
    <scope>NUCLEOTIDE SEQUENCE [LARGE SCALE GENOMIC DNA]</scope>
    <source>
        <strain evidence="2">01-14</strain>
        <tissue evidence="2">Leaf</tissue>
    </source>
</reference>
<evidence type="ECO:0000313" key="2">
    <source>
        <dbReference type="EMBL" id="KAK9187520.1"/>
    </source>
</evidence>
<feature type="region of interest" description="Disordered" evidence="1">
    <location>
        <begin position="1"/>
        <end position="26"/>
    </location>
</feature>
<name>A0AAP0QEM5_9ROSI</name>
<gene>
    <name evidence="2" type="ORF">WN944_018917</name>
</gene>
<organism evidence="2 3">
    <name type="scientific">Citrus x changshan-huyou</name>
    <dbReference type="NCBI Taxonomy" id="2935761"/>
    <lineage>
        <taxon>Eukaryota</taxon>
        <taxon>Viridiplantae</taxon>
        <taxon>Streptophyta</taxon>
        <taxon>Embryophyta</taxon>
        <taxon>Tracheophyta</taxon>
        <taxon>Spermatophyta</taxon>
        <taxon>Magnoliopsida</taxon>
        <taxon>eudicotyledons</taxon>
        <taxon>Gunneridae</taxon>
        <taxon>Pentapetalae</taxon>
        <taxon>rosids</taxon>
        <taxon>malvids</taxon>
        <taxon>Sapindales</taxon>
        <taxon>Rutaceae</taxon>
        <taxon>Aurantioideae</taxon>
        <taxon>Citrus</taxon>
    </lineage>
</organism>
<dbReference type="Proteomes" id="UP001428341">
    <property type="component" value="Unassembled WGS sequence"/>
</dbReference>
<feature type="compositionally biased region" description="Basic and acidic residues" evidence="1">
    <location>
        <begin position="1"/>
        <end position="18"/>
    </location>
</feature>
<accession>A0AAP0QEM5</accession>
<dbReference type="AlphaFoldDB" id="A0AAP0QEM5"/>
<dbReference type="EMBL" id="JBCGBO010000007">
    <property type="protein sequence ID" value="KAK9187520.1"/>
    <property type="molecule type" value="Genomic_DNA"/>
</dbReference>
<evidence type="ECO:0000256" key="1">
    <source>
        <dbReference type="SAM" id="MobiDB-lite"/>
    </source>
</evidence>
<proteinExistence type="predicted"/>
<keyword evidence="3" id="KW-1185">Reference proteome</keyword>
<sequence length="59" mass="6594">MAVKNKQERSNRGGESPKKSGSGLGLDISNHVRVVAYMKISNHNTGDRVYDEQKLSSRY</sequence>
<evidence type="ECO:0000313" key="3">
    <source>
        <dbReference type="Proteomes" id="UP001428341"/>
    </source>
</evidence>
<comment type="caution">
    <text evidence="2">The sequence shown here is derived from an EMBL/GenBank/DDBJ whole genome shotgun (WGS) entry which is preliminary data.</text>
</comment>